<dbReference type="Pfam" id="PF09838">
    <property type="entry name" value="DUF2065"/>
    <property type="match status" value="1"/>
</dbReference>
<reference evidence="2" key="1">
    <citation type="journal article" date="2020" name="mSystems">
        <title>Genome- and Community-Level Interaction Insights into Carbon Utilization and Element Cycling Functions of Hydrothermarchaeota in Hydrothermal Sediment.</title>
        <authorList>
            <person name="Zhou Z."/>
            <person name="Liu Y."/>
            <person name="Xu W."/>
            <person name="Pan J."/>
            <person name="Luo Z.H."/>
            <person name="Li M."/>
        </authorList>
    </citation>
    <scope>NUCLEOTIDE SEQUENCE [LARGE SCALE GENOMIC DNA]</scope>
    <source>
        <strain evidence="2">SpSt-456</strain>
    </source>
</reference>
<proteinExistence type="predicted"/>
<dbReference type="InterPro" id="IPR019201">
    <property type="entry name" value="DUF2065"/>
</dbReference>
<evidence type="ECO:0000313" key="2">
    <source>
        <dbReference type="EMBL" id="HFK96845.1"/>
    </source>
</evidence>
<evidence type="ECO:0000256" key="1">
    <source>
        <dbReference type="SAM" id="Phobius"/>
    </source>
</evidence>
<sequence length="65" mass="7542">MEFFLTALGLVFFLEGLPYFACPERMKRWLEEILRLPSAQLRMLGAAFMVLGLLLVFLGRRHGVR</sequence>
<accession>A0A832A5X8</accession>
<gene>
    <name evidence="2" type="ORF">ENS06_05910</name>
</gene>
<dbReference type="EMBL" id="DSTK01000016">
    <property type="protein sequence ID" value="HFK96845.1"/>
    <property type="molecule type" value="Genomic_DNA"/>
</dbReference>
<comment type="caution">
    <text evidence="2">The sequence shown here is derived from an EMBL/GenBank/DDBJ whole genome shotgun (WGS) entry which is preliminary data.</text>
</comment>
<dbReference type="AlphaFoldDB" id="A0A832A5X8"/>
<feature type="transmembrane region" description="Helical" evidence="1">
    <location>
        <begin position="39"/>
        <end position="59"/>
    </location>
</feature>
<dbReference type="PANTHER" id="PTHR38602">
    <property type="entry name" value="INNER MEMBRANE PROTEIN-RELATED"/>
    <property type="match status" value="1"/>
</dbReference>
<protein>
    <submittedName>
        <fullName evidence="2">DUF2065 domain-containing protein</fullName>
    </submittedName>
</protein>
<keyword evidence="1" id="KW-0812">Transmembrane</keyword>
<name>A0A832A5X8_9BACT</name>
<organism evidence="2">
    <name type="scientific">Desulfacinum infernum</name>
    <dbReference type="NCBI Taxonomy" id="35837"/>
    <lineage>
        <taxon>Bacteria</taxon>
        <taxon>Pseudomonadati</taxon>
        <taxon>Thermodesulfobacteriota</taxon>
        <taxon>Syntrophobacteria</taxon>
        <taxon>Syntrophobacterales</taxon>
        <taxon>Syntrophobacteraceae</taxon>
        <taxon>Desulfacinum</taxon>
    </lineage>
</organism>
<keyword evidence="1" id="KW-0472">Membrane</keyword>
<keyword evidence="1" id="KW-1133">Transmembrane helix</keyword>
<dbReference type="PANTHER" id="PTHR38602:SF1">
    <property type="entry name" value="INNER MEMBRANE PROTEIN"/>
    <property type="match status" value="1"/>
</dbReference>